<evidence type="ECO:0000313" key="2">
    <source>
        <dbReference type="EMBL" id="ACZ31087.1"/>
    </source>
</evidence>
<dbReference type="HOGENOM" id="CLU_1433987_0_0_11"/>
<dbReference type="STRING" id="446471.Xcel_2069"/>
<dbReference type="RefSeq" id="WP_012878829.1">
    <property type="nucleotide sequence ID" value="NC_013530.1"/>
</dbReference>
<dbReference type="KEGG" id="xce:Xcel_2069"/>
<dbReference type="AlphaFoldDB" id="D1BU74"/>
<name>D1BU74_XYLCX</name>
<organism evidence="2 3">
    <name type="scientific">Xylanimonas cellulosilytica (strain DSM 15894 / JCM 12276 / CECT 5975 / KCTC 9989 / LMG 20990 / NBRC 107835 / XIL07)</name>
    <dbReference type="NCBI Taxonomy" id="446471"/>
    <lineage>
        <taxon>Bacteria</taxon>
        <taxon>Bacillati</taxon>
        <taxon>Actinomycetota</taxon>
        <taxon>Actinomycetes</taxon>
        <taxon>Micrococcales</taxon>
        <taxon>Promicromonosporaceae</taxon>
        <taxon>Xylanimonas</taxon>
    </lineage>
</organism>
<evidence type="ECO:0000313" key="3">
    <source>
        <dbReference type="Proteomes" id="UP000002255"/>
    </source>
</evidence>
<gene>
    <name evidence="2" type="ordered locus">Xcel_2069</name>
</gene>
<proteinExistence type="predicted"/>
<sequence>MIEPRMTPHEYGLKIEVNDIGDDDHREVILSTDAWVSGDDEPDDATWRALVLARRQAANLCGRIGLELLPEVADTRANHGCHGSRGLEFIRFDSGRRLAPADGCSLNSSETINPVTGDPGDTPALWLIVPTAEAKRYVKRIGELLAAIAADDAAIPPPTPAPQAALNSLRGGLPTTPPAHPTPSKETRP</sequence>
<keyword evidence="3" id="KW-1185">Reference proteome</keyword>
<accession>D1BU74</accession>
<protein>
    <submittedName>
        <fullName evidence="2">Uncharacterized protein</fullName>
    </submittedName>
</protein>
<evidence type="ECO:0000256" key="1">
    <source>
        <dbReference type="SAM" id="MobiDB-lite"/>
    </source>
</evidence>
<dbReference type="EMBL" id="CP001821">
    <property type="protein sequence ID" value="ACZ31087.1"/>
    <property type="molecule type" value="Genomic_DNA"/>
</dbReference>
<feature type="region of interest" description="Disordered" evidence="1">
    <location>
        <begin position="153"/>
        <end position="189"/>
    </location>
</feature>
<reference evidence="2 3" key="2">
    <citation type="journal article" date="2010" name="Stand. Genomic Sci.">
        <title>Complete genome sequence of Xylanimonas cellulosilytica type strain (XIL07).</title>
        <authorList>
            <person name="Foster B."/>
            <person name="Pukall R."/>
            <person name="Abt B."/>
            <person name="Nolan M."/>
            <person name="Glavina Del Rio T."/>
            <person name="Chen F."/>
            <person name="Lucas S."/>
            <person name="Tice H."/>
            <person name="Pitluck S."/>
            <person name="Cheng J.-F."/>
            <person name="Chertkov O."/>
            <person name="Brettin T."/>
            <person name="Han C."/>
            <person name="Detter J.C."/>
            <person name="Bruce D."/>
            <person name="Goodwin L."/>
            <person name="Ivanova N."/>
            <person name="Mavromatis K."/>
            <person name="Pati A."/>
            <person name="Mikhailova N."/>
            <person name="Chen A."/>
            <person name="Palaniappan K."/>
            <person name="Land M."/>
            <person name="Hauser L."/>
            <person name="Chang Y.-J."/>
            <person name="Jeffries C.D."/>
            <person name="Chain P."/>
            <person name="Rohde M."/>
            <person name="Goeker M."/>
            <person name="Bristow J."/>
            <person name="Eisen J.A."/>
            <person name="Markowitz V."/>
            <person name="Hugenholtz P."/>
            <person name="Kyrpides N.C."/>
            <person name="Klenk H.-P."/>
            <person name="Lapidus A."/>
        </authorList>
    </citation>
    <scope>NUCLEOTIDE SEQUENCE [LARGE SCALE GENOMIC DNA]</scope>
    <source>
        <strain evidence="3">DSM 15894 / CECT 5975 / LMG 20990 / XIL07</strain>
    </source>
</reference>
<reference evidence="3" key="1">
    <citation type="submission" date="2009-11" db="EMBL/GenBank/DDBJ databases">
        <title>The complete chromosome of Xylanimonas cellulosilytica DSM 15894.</title>
        <authorList>
            <consortium name="US DOE Joint Genome Institute (JGI-PGF)"/>
            <person name="Lucas S."/>
            <person name="Copeland A."/>
            <person name="Lapidus A."/>
            <person name="Glavina del Rio T."/>
            <person name="Dalin E."/>
            <person name="Tice H."/>
            <person name="Bruce D."/>
            <person name="Goodwin L."/>
            <person name="Pitluck S."/>
            <person name="Kyrpides N."/>
            <person name="Mavromatis K."/>
            <person name="Ivanova N."/>
            <person name="Mikhailova N."/>
            <person name="Foster B."/>
            <person name="Clum A."/>
            <person name="Brettin T."/>
            <person name="Detter J.C."/>
            <person name="Han C."/>
            <person name="Larimer F."/>
            <person name="Land M."/>
            <person name="Hauser L."/>
            <person name="Markowitz V."/>
            <person name="Cheng J.F."/>
            <person name="Hugenholtz P."/>
            <person name="Woyke T."/>
            <person name="Wu D."/>
            <person name="Gehrich-Schroeter G."/>
            <person name="Schneider S."/>
            <person name="Pukall S.R."/>
            <person name="Klenk H.P."/>
            <person name="Eisen J.A."/>
        </authorList>
    </citation>
    <scope>NUCLEOTIDE SEQUENCE [LARGE SCALE GENOMIC DNA]</scope>
    <source>
        <strain evidence="3">DSM 15894 / CECT 5975 / LMG 20990 / XIL07</strain>
    </source>
</reference>
<dbReference type="Proteomes" id="UP000002255">
    <property type="component" value="Chromosome"/>
</dbReference>